<proteinExistence type="predicted"/>
<reference evidence="4 5" key="1">
    <citation type="submission" date="2018-03" db="EMBL/GenBank/DDBJ databases">
        <title>Genomic Encyclopedia of Type Strains, Phase III (KMG-III): the genomes of soil and plant-associated and newly described type strains.</title>
        <authorList>
            <person name="Whitman W."/>
        </authorList>
    </citation>
    <scope>NUCLEOTIDE SEQUENCE [LARGE SCALE GENOMIC DNA]</scope>
    <source>
        <strain evidence="4 5">CGMCC 4.7104</strain>
    </source>
</reference>
<organism evidence="4 5">
    <name type="scientific">Nonomuraea fuscirosea</name>
    <dbReference type="NCBI Taxonomy" id="1291556"/>
    <lineage>
        <taxon>Bacteria</taxon>
        <taxon>Bacillati</taxon>
        <taxon>Actinomycetota</taxon>
        <taxon>Actinomycetes</taxon>
        <taxon>Streptosporangiales</taxon>
        <taxon>Streptosporangiaceae</taxon>
        <taxon>Nonomuraea</taxon>
    </lineage>
</organism>
<keyword evidence="1" id="KW-0560">Oxidoreductase</keyword>
<sequence>MSSEIHGPGAGPASRPLGDGELTGLLAKQQFGALSTNKGGGDPQLSTVLYTWDPEQRVVRISSMADRLKVRQLHEDPRCALYVASDDFWSYAVAEGLAELSPVTAEPGDEVGLELLSMRPSFAAPADAQAFLRQMVADRRLVIRLRVSNLYGTALSGLPDQPGLPDLPGLSGLSGG</sequence>
<dbReference type="EMBL" id="PVNG01000026">
    <property type="protein sequence ID" value="PRX55573.1"/>
    <property type="molecule type" value="Genomic_DNA"/>
</dbReference>
<feature type="region of interest" description="Disordered" evidence="2">
    <location>
        <begin position="1"/>
        <end position="21"/>
    </location>
</feature>
<dbReference type="InterPro" id="IPR052019">
    <property type="entry name" value="F420H2_bilvrd_red/Heme_oxyg"/>
</dbReference>
<dbReference type="InterPro" id="IPR012349">
    <property type="entry name" value="Split_barrel_FMN-bd"/>
</dbReference>
<evidence type="ECO:0000259" key="3">
    <source>
        <dbReference type="Pfam" id="PF01243"/>
    </source>
</evidence>
<dbReference type="NCBIfam" id="TIGR03618">
    <property type="entry name" value="Rv1155_F420"/>
    <property type="match status" value="1"/>
</dbReference>
<accession>A0A2T0MDK2</accession>
<dbReference type="RefSeq" id="WP_106250291.1">
    <property type="nucleotide sequence ID" value="NZ_PVNG01000026.1"/>
</dbReference>
<dbReference type="GO" id="GO:0070967">
    <property type="term" value="F:coenzyme F420 binding"/>
    <property type="evidence" value="ECO:0007669"/>
    <property type="project" value="TreeGrafter"/>
</dbReference>
<dbReference type="Gene3D" id="2.30.110.10">
    <property type="entry name" value="Electron Transport, Fmn-binding Protein, Chain A"/>
    <property type="match status" value="1"/>
</dbReference>
<gene>
    <name evidence="4" type="ORF">B0I32_12633</name>
</gene>
<evidence type="ECO:0000256" key="1">
    <source>
        <dbReference type="ARBA" id="ARBA00023002"/>
    </source>
</evidence>
<dbReference type="Proteomes" id="UP000238312">
    <property type="component" value="Unassembled WGS sequence"/>
</dbReference>
<dbReference type="SUPFAM" id="SSF50475">
    <property type="entry name" value="FMN-binding split barrel"/>
    <property type="match status" value="1"/>
</dbReference>
<dbReference type="PANTHER" id="PTHR35176:SF2">
    <property type="entry name" value="F420H(2)-DEPENDENT REDUCTASE RV1155"/>
    <property type="match status" value="1"/>
</dbReference>
<evidence type="ECO:0000313" key="4">
    <source>
        <dbReference type="EMBL" id="PRX55573.1"/>
    </source>
</evidence>
<evidence type="ECO:0000256" key="2">
    <source>
        <dbReference type="SAM" id="MobiDB-lite"/>
    </source>
</evidence>
<protein>
    <submittedName>
        <fullName evidence="4">PPOX class probable F420-dependent enzyme</fullName>
    </submittedName>
</protein>
<name>A0A2T0MDK2_9ACTN</name>
<dbReference type="GO" id="GO:0016627">
    <property type="term" value="F:oxidoreductase activity, acting on the CH-CH group of donors"/>
    <property type="evidence" value="ECO:0007669"/>
    <property type="project" value="TreeGrafter"/>
</dbReference>
<dbReference type="OrthoDB" id="1094370at2"/>
<dbReference type="AlphaFoldDB" id="A0A2T0MDK2"/>
<dbReference type="Pfam" id="PF01243">
    <property type="entry name" value="PNPOx_N"/>
    <property type="match status" value="1"/>
</dbReference>
<dbReference type="PANTHER" id="PTHR35176">
    <property type="entry name" value="HEME OXYGENASE HI_0854-RELATED"/>
    <property type="match status" value="1"/>
</dbReference>
<evidence type="ECO:0000313" key="5">
    <source>
        <dbReference type="Proteomes" id="UP000238312"/>
    </source>
</evidence>
<comment type="caution">
    <text evidence="4">The sequence shown here is derived from an EMBL/GenBank/DDBJ whole genome shotgun (WGS) entry which is preliminary data.</text>
</comment>
<keyword evidence="5" id="KW-1185">Reference proteome</keyword>
<dbReference type="InterPro" id="IPR011576">
    <property type="entry name" value="Pyridox_Oxase_N"/>
</dbReference>
<dbReference type="GO" id="GO:0005829">
    <property type="term" value="C:cytosol"/>
    <property type="evidence" value="ECO:0007669"/>
    <property type="project" value="TreeGrafter"/>
</dbReference>
<feature type="domain" description="Pyridoxamine 5'-phosphate oxidase N-terminal" evidence="3">
    <location>
        <begin position="21"/>
        <end position="111"/>
    </location>
</feature>
<dbReference type="InterPro" id="IPR019920">
    <property type="entry name" value="F420-binding_dom_put"/>
</dbReference>